<feature type="transmembrane region" description="Helical" evidence="1">
    <location>
        <begin position="79"/>
        <end position="98"/>
    </location>
</feature>
<keyword evidence="1" id="KW-0472">Membrane</keyword>
<keyword evidence="1" id="KW-1133">Transmembrane helix</keyword>
<dbReference type="PANTHER" id="PTHR36809:SF1">
    <property type="entry name" value="TRANSMEMBRANE PROTEIN"/>
    <property type="match status" value="1"/>
</dbReference>
<name>A0A1X6P5U6_PORUM</name>
<gene>
    <name evidence="2" type="ORF">BU14_0207s0033</name>
</gene>
<evidence type="ECO:0000313" key="2">
    <source>
        <dbReference type="EMBL" id="OSX76115.1"/>
    </source>
</evidence>
<dbReference type="EMBL" id="KV918880">
    <property type="protein sequence ID" value="OSX76115.1"/>
    <property type="molecule type" value="Genomic_DNA"/>
</dbReference>
<dbReference type="OrthoDB" id="2018625at2759"/>
<sequence length="148" mass="16170">MSVPAEAFAAPPAVSAALTGRPRTLQQQRSRAATSLSALRASTFVVAPWRRQPRPTATAAAHRPRWTAVVNDVGPTAEVIIGSIALCVPFVVASVLFGERIVRQRRCPTCEGSGLVQKGRFMRRCRTCGGFLPWQSWRQFFGLPPKKV</sequence>
<dbReference type="AlphaFoldDB" id="A0A1X6P5U6"/>
<keyword evidence="1" id="KW-0812">Transmembrane</keyword>
<proteinExistence type="predicted"/>
<dbReference type="PANTHER" id="PTHR36809">
    <property type="entry name" value="TRANSMEMBRANE PROTEIN"/>
    <property type="match status" value="1"/>
</dbReference>
<accession>A0A1X6P5U6</accession>
<organism evidence="2 3">
    <name type="scientific">Porphyra umbilicalis</name>
    <name type="common">Purple laver</name>
    <name type="synonym">Red alga</name>
    <dbReference type="NCBI Taxonomy" id="2786"/>
    <lineage>
        <taxon>Eukaryota</taxon>
        <taxon>Rhodophyta</taxon>
        <taxon>Bangiophyceae</taxon>
        <taxon>Bangiales</taxon>
        <taxon>Bangiaceae</taxon>
        <taxon>Porphyra</taxon>
    </lineage>
</organism>
<evidence type="ECO:0000256" key="1">
    <source>
        <dbReference type="SAM" id="Phobius"/>
    </source>
</evidence>
<evidence type="ECO:0000313" key="3">
    <source>
        <dbReference type="Proteomes" id="UP000218209"/>
    </source>
</evidence>
<reference evidence="2 3" key="1">
    <citation type="submission" date="2017-03" db="EMBL/GenBank/DDBJ databases">
        <title>WGS assembly of Porphyra umbilicalis.</title>
        <authorList>
            <person name="Brawley S.H."/>
            <person name="Blouin N.A."/>
            <person name="Ficko-Blean E."/>
            <person name="Wheeler G.L."/>
            <person name="Lohr M."/>
            <person name="Goodson H.V."/>
            <person name="Jenkins J.W."/>
            <person name="Blaby-Haas C.E."/>
            <person name="Helliwell K.E."/>
            <person name="Chan C."/>
            <person name="Marriage T."/>
            <person name="Bhattacharya D."/>
            <person name="Klein A.S."/>
            <person name="Badis Y."/>
            <person name="Brodie J."/>
            <person name="Cao Y."/>
            <person name="Collen J."/>
            <person name="Dittami S.M."/>
            <person name="Gachon C.M."/>
            <person name="Green B.R."/>
            <person name="Karpowicz S."/>
            <person name="Kim J.W."/>
            <person name="Kudahl U."/>
            <person name="Lin S."/>
            <person name="Michel G."/>
            <person name="Mittag M."/>
            <person name="Olson B.J."/>
            <person name="Pangilinan J."/>
            <person name="Peng Y."/>
            <person name="Qiu H."/>
            <person name="Shu S."/>
            <person name="Singer J.T."/>
            <person name="Smith A.G."/>
            <person name="Sprecher B.N."/>
            <person name="Wagner V."/>
            <person name="Wang W."/>
            <person name="Wang Z.-Y."/>
            <person name="Yan J."/>
            <person name="Yarish C."/>
            <person name="Zoeuner-Riek S."/>
            <person name="Zhuang Y."/>
            <person name="Zou Y."/>
            <person name="Lindquist E.A."/>
            <person name="Grimwood J."/>
            <person name="Barry K."/>
            <person name="Rokhsar D.S."/>
            <person name="Schmutz J."/>
            <person name="Stiller J.W."/>
            <person name="Grossman A.R."/>
            <person name="Prochnik S.E."/>
        </authorList>
    </citation>
    <scope>NUCLEOTIDE SEQUENCE [LARGE SCALE GENOMIC DNA]</scope>
    <source>
        <strain evidence="2">4086291</strain>
    </source>
</reference>
<evidence type="ECO:0008006" key="4">
    <source>
        <dbReference type="Google" id="ProtNLM"/>
    </source>
</evidence>
<protein>
    <recommendedName>
        <fullName evidence="4">Viral late gene transcription factor 3 zinc ribbon domain-containing protein</fullName>
    </recommendedName>
</protein>
<keyword evidence="3" id="KW-1185">Reference proteome</keyword>
<dbReference type="Proteomes" id="UP000218209">
    <property type="component" value="Unassembled WGS sequence"/>
</dbReference>